<keyword evidence="8" id="KW-1185">Reference proteome</keyword>
<dbReference type="GO" id="GO:0046487">
    <property type="term" value="P:glyoxylate metabolic process"/>
    <property type="evidence" value="ECO:0007669"/>
    <property type="project" value="TreeGrafter"/>
</dbReference>
<dbReference type="EMBL" id="CP044081">
    <property type="protein sequence ID" value="QEU07816.1"/>
    <property type="molecule type" value="Genomic_DNA"/>
</dbReference>
<dbReference type="AlphaFoldDB" id="A0A1V0GTG0"/>
<feature type="domain" description="Xylose isomerase-like TIM barrel" evidence="4">
    <location>
        <begin position="21"/>
        <end position="250"/>
    </location>
</feature>
<comment type="similarity">
    <text evidence="2">Belongs to the hyi family.</text>
</comment>
<dbReference type="EMBL" id="CP020442">
    <property type="protein sequence ID" value="ARC37133.1"/>
    <property type="molecule type" value="Genomic_DNA"/>
</dbReference>
<accession>A0A1V0GTG0</accession>
<dbReference type="Pfam" id="PF01261">
    <property type="entry name" value="AP_endonuc_2"/>
    <property type="match status" value="1"/>
</dbReference>
<evidence type="ECO:0000256" key="2">
    <source>
        <dbReference type="PIRNR" id="PIRNR006241"/>
    </source>
</evidence>
<dbReference type="Proteomes" id="UP000324507">
    <property type="component" value="Chromosome"/>
</dbReference>
<evidence type="ECO:0000313" key="8">
    <source>
        <dbReference type="Proteomes" id="UP000191257"/>
    </source>
</evidence>
<dbReference type="InterPro" id="IPR050417">
    <property type="entry name" value="Sugar_Epim/Isomerase"/>
</dbReference>
<organism evidence="5 8">
    <name type="scientific">Paracoccus yeei</name>
    <dbReference type="NCBI Taxonomy" id="147645"/>
    <lineage>
        <taxon>Bacteria</taxon>
        <taxon>Pseudomonadati</taxon>
        <taxon>Pseudomonadota</taxon>
        <taxon>Alphaproteobacteria</taxon>
        <taxon>Rhodobacterales</taxon>
        <taxon>Paracoccaceae</taxon>
        <taxon>Paracoccus</taxon>
    </lineage>
</organism>
<dbReference type="GeneID" id="78897601"/>
<dbReference type="KEGG" id="pye:A6J80_12785"/>
<keyword evidence="5" id="KW-0670">Pyruvate</keyword>
<reference evidence="6 9" key="2">
    <citation type="submission" date="2017-10" db="EMBL/GenBank/DDBJ databases">
        <title>Complete genome sequence of Paracoccus yeei TT13 isolated from human skin.</title>
        <authorList>
            <person name="Lee K."/>
            <person name="Lim J.Y."/>
            <person name="Hwang I."/>
        </authorList>
    </citation>
    <scope>NUCLEOTIDE SEQUENCE [LARGE SCALE GENOMIC DNA]</scope>
    <source>
        <strain evidence="6 9">TT13</strain>
    </source>
</reference>
<name>A0A1V0GTG0_9RHOB</name>
<evidence type="ECO:0000256" key="3">
    <source>
        <dbReference type="PIRSR" id="PIRSR006241-50"/>
    </source>
</evidence>
<reference evidence="8" key="1">
    <citation type="submission" date="2017-03" db="EMBL/GenBank/DDBJ databases">
        <title>FDA dAtabase for Regulatory Grade micrObial Sequences (FDA-ARGOS): Supporting development and validation of Infectious Disease Dx tests.</title>
        <authorList>
            <person name="Minogue T."/>
            <person name="Wolcott M."/>
            <person name="Wasieloski L."/>
            <person name="Aguilar W."/>
            <person name="Moore D."/>
            <person name="Tallon L."/>
            <person name="Sadzewicz L."/>
            <person name="Sengamalay N."/>
            <person name="Ott S."/>
            <person name="Godinez A."/>
            <person name="Nagaraj S."/>
            <person name="Nadendla S."/>
            <person name="Geyer C."/>
            <person name="Sichtig H."/>
        </authorList>
    </citation>
    <scope>NUCLEOTIDE SEQUENCE [LARGE SCALE GENOMIC DNA]</scope>
    <source>
        <strain evidence="8">FDAARGOS_252</strain>
    </source>
</reference>
<evidence type="ECO:0000313" key="5">
    <source>
        <dbReference type="EMBL" id="ARC37133.1"/>
    </source>
</evidence>
<reference evidence="7 10" key="4">
    <citation type="submission" date="2019-09" db="EMBL/GenBank/DDBJ databases">
        <title>FDA dAtabase for Regulatory Grade micrObial Sequences (FDA-ARGOS): Supporting development and validation of Infectious Disease Dx tests.</title>
        <authorList>
            <person name="Sciortino C."/>
            <person name="Tallon L."/>
            <person name="Sadzewicz L."/>
            <person name="Vavikolanu K."/>
            <person name="Mehta A."/>
            <person name="Aluvathingal J."/>
            <person name="Nadendla S."/>
            <person name="Nandy P."/>
            <person name="Geyer C."/>
            <person name="Yan Y."/>
            <person name="Sichtig H."/>
        </authorList>
    </citation>
    <scope>NUCLEOTIDE SEQUENCE [LARGE SCALE GENOMIC DNA]</scope>
    <source>
        <strain evidence="7 10">FDAARGOS_643</strain>
    </source>
</reference>
<proteinExistence type="inferred from homology"/>
<feature type="active site" description="Proton donor/acceptor" evidence="3">
    <location>
        <position position="234"/>
    </location>
</feature>
<dbReference type="InterPro" id="IPR026040">
    <property type="entry name" value="HyI-like"/>
</dbReference>
<dbReference type="Proteomes" id="UP000229314">
    <property type="component" value="Chromosome"/>
</dbReference>
<sequence length="251" mass="28063">MAHFAANLTYLFTELPMQQRFAAARRAGFQGVEILFPYDLAVKELVRCAEATGLEFVLLNSPPPNWAGGPRGFAAEPGNEARFRSDFDRAIRYAQALDVQHVHIMAGRAEGPQARRTMIENLKWAARRAPRASLTIEPTNTQDMPGYFLNDFDLAAEIIAEVGAPNLGLQFDAYQAQMIHGDVLDLWRRLAPITRHVQVAGFPGRHEPRTGDIDFARFYRALDEAGYDGWIGAEYTPLTSTEAGLRWLRSA</sequence>
<dbReference type="PANTHER" id="PTHR43489">
    <property type="entry name" value="ISOMERASE"/>
    <property type="match status" value="1"/>
</dbReference>
<keyword evidence="1 2" id="KW-0413">Isomerase</keyword>
<dbReference type="SUPFAM" id="SSF51658">
    <property type="entry name" value="Xylose isomerase-like"/>
    <property type="match status" value="1"/>
</dbReference>
<dbReference type="InterPro" id="IPR013022">
    <property type="entry name" value="Xyl_isomerase-like_TIM-brl"/>
</dbReference>
<gene>
    <name evidence="5" type="ORF">A6J80_12785</name>
    <name evidence="7" type="ORF">FOB51_07260</name>
    <name evidence="6" type="ORF">PYTT13_07950</name>
</gene>
<dbReference type="Gene3D" id="3.20.20.150">
    <property type="entry name" value="Divalent-metal-dependent TIM barrel enzymes"/>
    <property type="match status" value="1"/>
</dbReference>
<evidence type="ECO:0000313" key="6">
    <source>
        <dbReference type="EMBL" id="ATQ55753.1"/>
    </source>
</evidence>
<evidence type="ECO:0000313" key="10">
    <source>
        <dbReference type="Proteomes" id="UP000324507"/>
    </source>
</evidence>
<protein>
    <submittedName>
        <fullName evidence="5">Hydroxypyruvate isomerase</fullName>
    </submittedName>
    <submittedName>
        <fullName evidence="7">TIM barrel protein</fullName>
    </submittedName>
</protein>
<feature type="active site" description="Proton donor/acceptor" evidence="3">
    <location>
        <position position="137"/>
    </location>
</feature>
<dbReference type="PANTHER" id="PTHR43489:SF6">
    <property type="entry name" value="HYDROXYPYRUVATE ISOMERASE-RELATED"/>
    <property type="match status" value="1"/>
</dbReference>
<reference evidence="5" key="3">
    <citation type="submission" date="2017-12" db="EMBL/GenBank/DDBJ databases">
        <title>FDA dAtabase for Regulatory Grade micrObial Sequences (FDA-ARGOS): Supporting development and validation of Infectious Disease Dx tests.</title>
        <authorList>
            <person name="Campos J."/>
            <person name="Goldberg B."/>
            <person name="Tallon L."/>
            <person name="Sadzewicz L."/>
            <person name="Sengamalay N."/>
            <person name="Ott S."/>
            <person name="Godinez A."/>
            <person name="Nagaraj S."/>
            <person name="Vyas G."/>
            <person name="Aluvathingal J."/>
            <person name="Nadendla S."/>
            <person name="Geyer C."/>
            <person name="Nandy P."/>
            <person name="Hobson J."/>
            <person name="Sichtig H."/>
        </authorList>
    </citation>
    <scope>NUCLEOTIDE SEQUENCE</scope>
    <source>
        <strain evidence="5">FDAARGOS_252</strain>
    </source>
</reference>
<dbReference type="OrthoDB" id="9786584at2"/>
<dbReference type="InterPro" id="IPR036237">
    <property type="entry name" value="Xyl_isomerase-like_sf"/>
</dbReference>
<dbReference type="PIRSF" id="PIRSF006241">
    <property type="entry name" value="HyI"/>
    <property type="match status" value="1"/>
</dbReference>
<evidence type="ECO:0000313" key="9">
    <source>
        <dbReference type="Proteomes" id="UP000229314"/>
    </source>
</evidence>
<dbReference type="FunFam" id="3.20.20.150:FF:000007">
    <property type="entry name" value="Hydroxypyruvate isomerase"/>
    <property type="match status" value="1"/>
</dbReference>
<evidence type="ECO:0000256" key="1">
    <source>
        <dbReference type="ARBA" id="ARBA00023235"/>
    </source>
</evidence>
<evidence type="ECO:0000313" key="7">
    <source>
        <dbReference type="EMBL" id="QEU07816.1"/>
    </source>
</evidence>
<dbReference type="EMBL" id="CP024422">
    <property type="protein sequence ID" value="ATQ55753.1"/>
    <property type="molecule type" value="Genomic_DNA"/>
</dbReference>
<evidence type="ECO:0000259" key="4">
    <source>
        <dbReference type="Pfam" id="PF01261"/>
    </source>
</evidence>
<dbReference type="eggNOG" id="COG3622">
    <property type="taxonomic scope" value="Bacteria"/>
</dbReference>
<dbReference type="Proteomes" id="UP000191257">
    <property type="component" value="Chromosome"/>
</dbReference>
<dbReference type="STRING" id="147645.A6J80_12785"/>
<dbReference type="RefSeq" id="WP_028719857.1">
    <property type="nucleotide sequence ID" value="NZ_CAJGAB010000017.1"/>
</dbReference>
<dbReference type="GO" id="GO:0008903">
    <property type="term" value="F:hydroxypyruvate isomerase activity"/>
    <property type="evidence" value="ECO:0007669"/>
    <property type="project" value="TreeGrafter"/>
</dbReference>